<dbReference type="SUPFAM" id="SSF48230">
    <property type="entry name" value="Chondroitin AC/alginate lyase"/>
    <property type="match status" value="1"/>
</dbReference>
<reference evidence="7" key="1">
    <citation type="submission" date="2019-08" db="EMBL/GenBank/DDBJ databases">
        <authorList>
            <person name="Kucharzyk K."/>
            <person name="Murdoch R.W."/>
            <person name="Higgins S."/>
            <person name="Loffler F."/>
        </authorList>
    </citation>
    <scope>NUCLEOTIDE SEQUENCE</scope>
</reference>
<evidence type="ECO:0000259" key="6">
    <source>
        <dbReference type="Pfam" id="PF16889"/>
    </source>
</evidence>
<dbReference type="Gene3D" id="2.70.98.70">
    <property type="match status" value="1"/>
</dbReference>
<dbReference type="PANTHER" id="PTHR39210:SF1">
    <property type="entry name" value="HEPARIN-SULFATE LYASE"/>
    <property type="match status" value="1"/>
</dbReference>
<dbReference type="PANTHER" id="PTHR39210">
    <property type="entry name" value="HEPARIN-SULFATE LYASE"/>
    <property type="match status" value="1"/>
</dbReference>
<dbReference type="InterPro" id="IPR031680">
    <property type="entry name" value="Hepar_II_III_N"/>
</dbReference>
<feature type="domain" description="Heparin-sulfate lyase N-terminal" evidence="6">
    <location>
        <begin position="140"/>
        <end position="260"/>
    </location>
</feature>
<dbReference type="InterPro" id="IPR012480">
    <property type="entry name" value="Hepar_II_III_C"/>
</dbReference>
<proteinExistence type="predicted"/>
<dbReference type="Pfam" id="PF16889">
    <property type="entry name" value="Hepar_II_III_N"/>
    <property type="match status" value="1"/>
</dbReference>
<evidence type="ECO:0000313" key="7">
    <source>
        <dbReference type="EMBL" id="MPM37391.1"/>
    </source>
</evidence>
<protein>
    <submittedName>
        <fullName evidence="7">Uncharacterized protein</fullName>
    </submittedName>
</protein>
<dbReference type="GO" id="GO:0042597">
    <property type="term" value="C:periplasmic space"/>
    <property type="evidence" value="ECO:0007669"/>
    <property type="project" value="UniProtKB-SubCell"/>
</dbReference>
<dbReference type="EMBL" id="VSSQ01007926">
    <property type="protein sequence ID" value="MPM37391.1"/>
    <property type="molecule type" value="Genomic_DNA"/>
</dbReference>
<dbReference type="Pfam" id="PF07940">
    <property type="entry name" value="Hepar_II_III_C"/>
    <property type="match status" value="1"/>
</dbReference>
<keyword evidence="4" id="KW-0456">Lyase</keyword>
<keyword evidence="2" id="KW-0732">Signal</keyword>
<feature type="domain" description="Heparinase II/III-like C-terminal" evidence="5">
    <location>
        <begin position="286"/>
        <end position="445"/>
    </location>
</feature>
<comment type="caution">
    <text evidence="7">The sequence shown here is derived from an EMBL/GenBank/DDBJ whole genome shotgun (WGS) entry which is preliminary data.</text>
</comment>
<evidence type="ECO:0000256" key="2">
    <source>
        <dbReference type="ARBA" id="ARBA00022729"/>
    </source>
</evidence>
<evidence type="ECO:0000256" key="1">
    <source>
        <dbReference type="ARBA" id="ARBA00004418"/>
    </source>
</evidence>
<dbReference type="AlphaFoldDB" id="A0A644ZBX2"/>
<dbReference type="InterPro" id="IPR008929">
    <property type="entry name" value="Chondroitin_lyas"/>
</dbReference>
<keyword evidence="3" id="KW-0574">Periplasm</keyword>
<gene>
    <name evidence="7" type="ORF">SDC9_84005</name>
</gene>
<evidence type="ECO:0000259" key="5">
    <source>
        <dbReference type="Pfam" id="PF07940"/>
    </source>
</evidence>
<sequence>MQLLRYYNTLRHLKPCQFTNRLKRNLFPPKPDLRPPSELAGINWKIILPLKTCWDGESSFTFLNEVHQISDWNDPTLDKLWLYNLHYFDCLRSHPQNSESLIKRWILENPPGYGNGWDPYPLSLRIVNWIKFGVTGEAIQSLAEQLRYLACFPEYHLLGNHLMANAKALILGGVFFRGSEAEQWSKLGWKIYRKQLPEQILTDGGHFERSLMYHSIILEDLLDVYQATRNEELVDYIQKMVAFLVQMTGPDGRIALFNDAAFGIAPEPHDLLLYAQQLGFAIPESAQFQDFPESGYCRMSFGDFTLLIDAAPIGPDYQPGHAHADALTYELFFRDQRIICDGGTSCYRGEQRRYERGTAAHNTVQIDDRDSSEVWGEHRVGCRSHIVERIAGPEYFSASHDGYGDLIRRCWRKIPGGVEIVDECNGTHEYRNRLHFTPDSRIEMVAPDEILVGGEISIHMKGAQLLPDSWSCEFGKRSRSQMAVSSERVSKYRNIITVKKI</sequence>
<evidence type="ECO:0000256" key="4">
    <source>
        <dbReference type="ARBA" id="ARBA00023239"/>
    </source>
</evidence>
<evidence type="ECO:0000256" key="3">
    <source>
        <dbReference type="ARBA" id="ARBA00022764"/>
    </source>
</evidence>
<name>A0A644ZBX2_9ZZZZ</name>
<organism evidence="7">
    <name type="scientific">bioreactor metagenome</name>
    <dbReference type="NCBI Taxonomy" id="1076179"/>
    <lineage>
        <taxon>unclassified sequences</taxon>
        <taxon>metagenomes</taxon>
        <taxon>ecological metagenomes</taxon>
    </lineage>
</organism>
<accession>A0A644ZBX2</accession>
<comment type="subcellular location">
    <subcellularLocation>
        <location evidence="1">Periplasm</location>
    </subcellularLocation>
</comment>
<dbReference type="GO" id="GO:0016829">
    <property type="term" value="F:lyase activity"/>
    <property type="evidence" value="ECO:0007669"/>
    <property type="project" value="UniProtKB-KW"/>
</dbReference>
<dbReference type="Gene3D" id="1.50.10.100">
    <property type="entry name" value="Chondroitin AC/alginate lyase"/>
    <property type="match status" value="1"/>
</dbReference>